<feature type="transmembrane region" description="Helical" evidence="1">
    <location>
        <begin position="20"/>
        <end position="37"/>
    </location>
</feature>
<keyword evidence="1" id="KW-0812">Transmembrane</keyword>
<evidence type="ECO:0000313" key="3">
    <source>
        <dbReference type="Proteomes" id="UP000295382"/>
    </source>
</evidence>
<evidence type="ECO:0000313" key="2">
    <source>
        <dbReference type="EMBL" id="TCS38508.1"/>
    </source>
</evidence>
<dbReference type="OrthoDB" id="8602200at2"/>
<protein>
    <submittedName>
        <fullName evidence="2">Uncharacterized protein</fullName>
    </submittedName>
</protein>
<keyword evidence="3" id="KW-1185">Reference proteome</keyword>
<evidence type="ECO:0000256" key="1">
    <source>
        <dbReference type="SAM" id="Phobius"/>
    </source>
</evidence>
<accession>A0A4R3HZ42</accession>
<dbReference type="AlphaFoldDB" id="A0A4R3HZ42"/>
<keyword evidence="1" id="KW-1133">Transmembrane helix</keyword>
<dbReference type="RefSeq" id="WP_132257580.1">
    <property type="nucleotide sequence ID" value="NZ_SLZQ01000002.1"/>
</dbReference>
<reference evidence="2 3" key="1">
    <citation type="submission" date="2019-03" db="EMBL/GenBank/DDBJ databases">
        <title>Genomic Encyclopedia of Type Strains, Phase IV (KMG-IV): sequencing the most valuable type-strain genomes for metagenomic binning, comparative biology and taxonomic classification.</title>
        <authorList>
            <person name="Goeker M."/>
        </authorList>
    </citation>
    <scope>NUCLEOTIDE SEQUENCE [LARGE SCALE GENOMIC DNA]</scope>
    <source>
        <strain evidence="2 3">DSM 7445</strain>
    </source>
</reference>
<gene>
    <name evidence="2" type="ORF">EDC30_102247</name>
</gene>
<sequence length="75" mass="8198">MIKQLINSEGNGHLSHTKLWSNVAYLAATIGFIWKVYKGTDMPEIWFIYLGIVGASAAAHKLIAMKYSGAQEGGK</sequence>
<dbReference type="Proteomes" id="UP000295382">
    <property type="component" value="Unassembled WGS sequence"/>
</dbReference>
<name>A0A4R3HZ42_PAULE</name>
<feature type="transmembrane region" description="Helical" evidence="1">
    <location>
        <begin position="43"/>
        <end position="63"/>
    </location>
</feature>
<comment type="caution">
    <text evidence="2">The sequence shown here is derived from an EMBL/GenBank/DDBJ whole genome shotgun (WGS) entry which is preliminary data.</text>
</comment>
<proteinExistence type="predicted"/>
<organism evidence="2 3">
    <name type="scientific">Paucimonas lemoignei</name>
    <name type="common">Pseudomonas lemoignei</name>
    <dbReference type="NCBI Taxonomy" id="29443"/>
    <lineage>
        <taxon>Bacteria</taxon>
        <taxon>Pseudomonadati</taxon>
        <taxon>Pseudomonadota</taxon>
        <taxon>Betaproteobacteria</taxon>
        <taxon>Burkholderiales</taxon>
        <taxon>Burkholderiaceae</taxon>
        <taxon>Paucimonas</taxon>
    </lineage>
</organism>
<keyword evidence="1" id="KW-0472">Membrane</keyword>
<dbReference type="EMBL" id="SLZQ01000002">
    <property type="protein sequence ID" value="TCS38508.1"/>
    <property type="molecule type" value="Genomic_DNA"/>
</dbReference>